<protein>
    <submittedName>
        <fullName evidence="2">Zinc finger domain-containing protein</fullName>
    </submittedName>
</protein>
<comment type="caution">
    <text evidence="2">The sequence shown here is derived from an EMBL/GenBank/DDBJ whole genome shotgun (WGS) entry which is preliminary data.</text>
</comment>
<dbReference type="VEuPathDB" id="ToxoDB:cyc_00108"/>
<feature type="compositionally biased region" description="Low complexity" evidence="1">
    <location>
        <begin position="408"/>
        <end position="421"/>
    </location>
</feature>
<keyword evidence="3" id="KW-1185">Reference proteome</keyword>
<dbReference type="InParanoid" id="A0A1D3CYD2"/>
<gene>
    <name evidence="2" type="ORF">cyc_00108</name>
</gene>
<feature type="region of interest" description="Disordered" evidence="1">
    <location>
        <begin position="398"/>
        <end position="549"/>
    </location>
</feature>
<reference evidence="2 3" key="1">
    <citation type="journal article" date="2016" name="BMC Genomics">
        <title>Comparative genomics reveals Cyclospora cayetanensis possesses coccidia-like metabolism and invasion components but unique surface antigens.</title>
        <authorList>
            <person name="Liu S."/>
            <person name="Wang L."/>
            <person name="Zheng H."/>
            <person name="Xu Z."/>
            <person name="Roellig D.M."/>
            <person name="Li N."/>
            <person name="Frace M.A."/>
            <person name="Tang K."/>
            <person name="Arrowood M.J."/>
            <person name="Moss D.M."/>
            <person name="Zhang L."/>
            <person name="Feng Y."/>
            <person name="Xiao L."/>
        </authorList>
    </citation>
    <scope>NUCLEOTIDE SEQUENCE [LARGE SCALE GENOMIC DNA]</scope>
    <source>
        <strain evidence="2 3">CHN_HEN01</strain>
    </source>
</reference>
<evidence type="ECO:0000313" key="2">
    <source>
        <dbReference type="EMBL" id="OEH76205.1"/>
    </source>
</evidence>
<feature type="region of interest" description="Disordered" evidence="1">
    <location>
        <begin position="228"/>
        <end position="250"/>
    </location>
</feature>
<feature type="compositionally biased region" description="Low complexity" evidence="1">
    <location>
        <begin position="473"/>
        <end position="501"/>
    </location>
</feature>
<sequence length="549" mass="59577">MEKDLQLLERAARAVEAAQRQRLESVESKKRKGLPATKLRAAQPTADRPVLLMTVESLEQGSNLLGKGRSDLVVCESAAGLIPFNCGISANAEAWTLCSCLQPILSAFSTEPKCCNSTKTGTSSKSKLKSHGTTHRRNISSRITTASRAWTNAKLPVGGGPCISLVLREDQKLRQHAALLQQHCCRKLQQGMQRKRGEASEATKDKELLRRCAMGPLLKAAAGNVGDPRAAAAPAAETGAARDMQPEATDATGETGFRLLLPVTAAHAGVILAPSPDTTTSTNAKATEAEEGGQTTAGGSTGSQSDALLQAYLLPWDETLAECLKGTTIIEQMRALKIARLMIVLWPPPCKGGPLSRLFSGTAQPPPPPPGPPPQHLCPPQQPEQQLLADGELEGSIRCMNGPCVSDHQQQQVQKRPPQVHQNHRPRPPQGCMGQQPQNWQQSQRHQQALHNRGAYSGQHQQAHQFVRPMHTQHQLQQRPHLQQYQQQASPSPQQVGQQHQPPVPPPPETLQQCTQQLPSHTGDRICTKRQQQGSRGGRMKRRGCLHGS</sequence>
<dbReference type="AlphaFoldDB" id="A0A1D3CYD2"/>
<proteinExistence type="predicted"/>
<feature type="region of interest" description="Disordered" evidence="1">
    <location>
        <begin position="272"/>
        <end position="303"/>
    </location>
</feature>
<evidence type="ECO:0000313" key="3">
    <source>
        <dbReference type="Proteomes" id="UP000095192"/>
    </source>
</evidence>
<feature type="region of interest" description="Disordered" evidence="1">
    <location>
        <begin position="355"/>
        <end position="382"/>
    </location>
</feature>
<evidence type="ECO:0000256" key="1">
    <source>
        <dbReference type="SAM" id="MobiDB-lite"/>
    </source>
</evidence>
<feature type="compositionally biased region" description="Polar residues" evidence="1">
    <location>
        <begin position="433"/>
        <end position="450"/>
    </location>
</feature>
<dbReference type="EMBL" id="JROU02001512">
    <property type="protein sequence ID" value="OEH76205.1"/>
    <property type="molecule type" value="Genomic_DNA"/>
</dbReference>
<name>A0A1D3CYD2_9EIME</name>
<feature type="compositionally biased region" description="Basic residues" evidence="1">
    <location>
        <begin position="126"/>
        <end position="139"/>
    </location>
</feature>
<dbReference type="VEuPathDB" id="ToxoDB:LOC34617329"/>
<feature type="compositionally biased region" description="Pro residues" evidence="1">
    <location>
        <begin position="364"/>
        <end position="382"/>
    </location>
</feature>
<feature type="compositionally biased region" description="Low complexity" evidence="1">
    <location>
        <begin position="230"/>
        <end position="241"/>
    </location>
</feature>
<feature type="region of interest" description="Disordered" evidence="1">
    <location>
        <begin position="119"/>
        <end position="139"/>
    </location>
</feature>
<organism evidence="2 3">
    <name type="scientific">Cyclospora cayetanensis</name>
    <dbReference type="NCBI Taxonomy" id="88456"/>
    <lineage>
        <taxon>Eukaryota</taxon>
        <taxon>Sar</taxon>
        <taxon>Alveolata</taxon>
        <taxon>Apicomplexa</taxon>
        <taxon>Conoidasida</taxon>
        <taxon>Coccidia</taxon>
        <taxon>Eucoccidiorida</taxon>
        <taxon>Eimeriorina</taxon>
        <taxon>Eimeriidae</taxon>
        <taxon>Cyclospora</taxon>
    </lineage>
</organism>
<accession>A0A1D3CYD2</accession>
<feature type="compositionally biased region" description="Basic residues" evidence="1">
    <location>
        <begin position="538"/>
        <end position="549"/>
    </location>
</feature>
<feature type="compositionally biased region" description="Polar residues" evidence="1">
    <location>
        <begin position="276"/>
        <end position="285"/>
    </location>
</feature>
<dbReference type="Proteomes" id="UP000095192">
    <property type="component" value="Unassembled WGS sequence"/>
</dbReference>